<organism evidence="2 3">
    <name type="scientific">Colocasia esculenta</name>
    <name type="common">Wild taro</name>
    <name type="synonym">Arum esculentum</name>
    <dbReference type="NCBI Taxonomy" id="4460"/>
    <lineage>
        <taxon>Eukaryota</taxon>
        <taxon>Viridiplantae</taxon>
        <taxon>Streptophyta</taxon>
        <taxon>Embryophyta</taxon>
        <taxon>Tracheophyta</taxon>
        <taxon>Spermatophyta</taxon>
        <taxon>Magnoliopsida</taxon>
        <taxon>Liliopsida</taxon>
        <taxon>Araceae</taxon>
        <taxon>Aroideae</taxon>
        <taxon>Colocasieae</taxon>
        <taxon>Colocasia</taxon>
    </lineage>
</organism>
<dbReference type="EMBL" id="NMUH01013153">
    <property type="protein sequence ID" value="MQM22531.1"/>
    <property type="molecule type" value="Genomic_DNA"/>
</dbReference>
<dbReference type="Proteomes" id="UP000652761">
    <property type="component" value="Unassembled WGS sequence"/>
</dbReference>
<keyword evidence="3" id="KW-1185">Reference proteome</keyword>
<dbReference type="AlphaFoldDB" id="A0A843XU01"/>
<evidence type="ECO:0000256" key="1">
    <source>
        <dbReference type="SAM" id="SignalP"/>
    </source>
</evidence>
<comment type="caution">
    <text evidence="2">The sequence shown here is derived from an EMBL/GenBank/DDBJ whole genome shotgun (WGS) entry which is preliminary data.</text>
</comment>
<evidence type="ECO:0000313" key="3">
    <source>
        <dbReference type="Proteomes" id="UP000652761"/>
    </source>
</evidence>
<reference evidence="2" key="1">
    <citation type="submission" date="2017-07" db="EMBL/GenBank/DDBJ databases">
        <title>Taro Niue Genome Assembly and Annotation.</title>
        <authorList>
            <person name="Atibalentja N."/>
            <person name="Keating K."/>
            <person name="Fields C.J."/>
        </authorList>
    </citation>
    <scope>NUCLEOTIDE SEQUENCE</scope>
    <source>
        <strain evidence="2">Niue_2</strain>
        <tissue evidence="2">Leaf</tissue>
    </source>
</reference>
<evidence type="ECO:0008006" key="4">
    <source>
        <dbReference type="Google" id="ProtNLM"/>
    </source>
</evidence>
<feature type="signal peptide" evidence="1">
    <location>
        <begin position="1"/>
        <end position="18"/>
    </location>
</feature>
<gene>
    <name evidence="2" type="ORF">Taro_055584</name>
</gene>
<name>A0A843XU01_COLES</name>
<proteinExistence type="predicted"/>
<protein>
    <recommendedName>
        <fullName evidence="4">Secreted protein</fullName>
    </recommendedName>
</protein>
<sequence length="62" mass="6873">MFLRFRGSVSWCLSVVAPISVVPDLGRGGSACGPSTRWRSEVAVFAVRRRSHLVVPWSRQVC</sequence>
<feature type="chain" id="PRO_5032647892" description="Secreted protein" evidence="1">
    <location>
        <begin position="19"/>
        <end position="62"/>
    </location>
</feature>
<accession>A0A843XU01</accession>
<evidence type="ECO:0000313" key="2">
    <source>
        <dbReference type="EMBL" id="MQM22531.1"/>
    </source>
</evidence>
<keyword evidence="1" id="KW-0732">Signal</keyword>